<evidence type="ECO:0000313" key="2">
    <source>
        <dbReference type="Proteomes" id="UP000789920"/>
    </source>
</evidence>
<protein>
    <submittedName>
        <fullName evidence="1">18526_t:CDS:1</fullName>
    </submittedName>
</protein>
<dbReference type="EMBL" id="CAJVQC010078816">
    <property type="protein sequence ID" value="CAG8816629.1"/>
    <property type="molecule type" value="Genomic_DNA"/>
</dbReference>
<proteinExistence type="predicted"/>
<feature type="non-terminal residue" evidence="1">
    <location>
        <position position="1"/>
    </location>
</feature>
<feature type="non-terminal residue" evidence="1">
    <location>
        <position position="135"/>
    </location>
</feature>
<sequence>ELMLYKNNQFYKKGSHHKKGVLERTKLELYINAIKESLDQPWASSITWRPFIMQVHQFISTIQKYIEYLENVNQSITITRNAMNLARNPIDNSTVELKLECYFNEVKEQYYELATIVKNLNDYEVISIDEYLPLN</sequence>
<evidence type="ECO:0000313" key="1">
    <source>
        <dbReference type="EMBL" id="CAG8816629.1"/>
    </source>
</evidence>
<dbReference type="Proteomes" id="UP000789920">
    <property type="component" value="Unassembled WGS sequence"/>
</dbReference>
<organism evidence="1 2">
    <name type="scientific">Racocetra persica</name>
    <dbReference type="NCBI Taxonomy" id="160502"/>
    <lineage>
        <taxon>Eukaryota</taxon>
        <taxon>Fungi</taxon>
        <taxon>Fungi incertae sedis</taxon>
        <taxon>Mucoromycota</taxon>
        <taxon>Glomeromycotina</taxon>
        <taxon>Glomeromycetes</taxon>
        <taxon>Diversisporales</taxon>
        <taxon>Gigasporaceae</taxon>
        <taxon>Racocetra</taxon>
    </lineage>
</organism>
<keyword evidence="2" id="KW-1185">Reference proteome</keyword>
<comment type="caution">
    <text evidence="1">The sequence shown here is derived from an EMBL/GenBank/DDBJ whole genome shotgun (WGS) entry which is preliminary data.</text>
</comment>
<accession>A0ACA9RXN2</accession>
<gene>
    <name evidence="1" type="ORF">RPERSI_LOCUS24501</name>
</gene>
<reference evidence="1" key="1">
    <citation type="submission" date="2021-06" db="EMBL/GenBank/DDBJ databases">
        <authorList>
            <person name="Kallberg Y."/>
            <person name="Tangrot J."/>
            <person name="Rosling A."/>
        </authorList>
    </citation>
    <scope>NUCLEOTIDE SEQUENCE</scope>
    <source>
        <strain evidence="1">MA461A</strain>
    </source>
</reference>
<name>A0ACA9RXN2_9GLOM</name>